<keyword evidence="2" id="KW-1185">Reference proteome</keyword>
<proteinExistence type="predicted"/>
<evidence type="ECO:0000313" key="2">
    <source>
        <dbReference type="Proteomes" id="UP000192596"/>
    </source>
</evidence>
<comment type="caution">
    <text evidence="1">The sequence shown here is derived from an EMBL/GenBank/DDBJ whole genome shotgun (WGS) entry which is preliminary data.</text>
</comment>
<reference evidence="2" key="1">
    <citation type="submission" date="2017-03" db="EMBL/GenBank/DDBJ databases">
        <title>Genomes of endolithic fungi from Antarctica.</title>
        <authorList>
            <person name="Coleine C."/>
            <person name="Masonjones S."/>
            <person name="Stajich J.E."/>
        </authorList>
    </citation>
    <scope>NUCLEOTIDE SEQUENCE [LARGE SCALE GENOMIC DNA]</scope>
    <source>
        <strain evidence="2">CCFEE 5527</strain>
    </source>
</reference>
<accession>A0A1V8T827</accession>
<protein>
    <submittedName>
        <fullName evidence="1">Uncharacterized protein</fullName>
    </submittedName>
</protein>
<dbReference type="InParanoid" id="A0A1V8T827"/>
<dbReference type="Proteomes" id="UP000192596">
    <property type="component" value="Unassembled WGS sequence"/>
</dbReference>
<sequence>MSSPSYNAANIPAKTAPNPTLPIPVTIAPAPALVAEAAALDAALAALVTALDADEAALEAALEADEAAEEASEDALVTSVEAAEEALSVTLAPLEVLEPCGTGVTLELADPVAEPEVEAHVAVWGKSVTPWPWHRELAKLRVAIAKVRT</sequence>
<evidence type="ECO:0000313" key="1">
    <source>
        <dbReference type="EMBL" id="OQO07555.1"/>
    </source>
</evidence>
<gene>
    <name evidence="1" type="ORF">B0A48_07252</name>
</gene>
<name>A0A1V8T827_9PEZI</name>
<dbReference type="AlphaFoldDB" id="A0A1V8T827"/>
<dbReference type="EMBL" id="NAJO01000014">
    <property type="protein sequence ID" value="OQO07555.1"/>
    <property type="molecule type" value="Genomic_DNA"/>
</dbReference>
<organism evidence="1 2">
    <name type="scientific">Cryoendolithus antarcticus</name>
    <dbReference type="NCBI Taxonomy" id="1507870"/>
    <lineage>
        <taxon>Eukaryota</taxon>
        <taxon>Fungi</taxon>
        <taxon>Dikarya</taxon>
        <taxon>Ascomycota</taxon>
        <taxon>Pezizomycotina</taxon>
        <taxon>Dothideomycetes</taxon>
        <taxon>Dothideomycetidae</taxon>
        <taxon>Cladosporiales</taxon>
        <taxon>Cladosporiaceae</taxon>
        <taxon>Cryoendolithus</taxon>
    </lineage>
</organism>